<dbReference type="SUPFAM" id="SSF53850">
    <property type="entry name" value="Periplasmic binding protein-like II"/>
    <property type="match status" value="1"/>
</dbReference>
<feature type="domain" description="Solute-binding protein family 5" evidence="3">
    <location>
        <begin position="107"/>
        <end position="514"/>
    </location>
</feature>
<name>A0ABS0ES94_9BURK</name>
<dbReference type="Pfam" id="PF00496">
    <property type="entry name" value="SBP_bac_5"/>
    <property type="match status" value="1"/>
</dbReference>
<dbReference type="InterPro" id="IPR039424">
    <property type="entry name" value="SBP_5"/>
</dbReference>
<sequence>MAKLLPSFLLISCLSLPGSAAFAAHAFSLYDTPKYPPGFTHFDFVNPDAPKGGELFLANPDRRTSFDKFNPFSMKGVSAAGLTTLMFESLTTNSSGSEAITDEVATMYGLLAEDMELAPDRMAMTFRLNPKARFNNGDPVLAADVKHSFDTLVAKGAPQVKSLLENVKQCVVLNERTVRFDFKTLNREMPLIVGSVPVFSRKWAAGTDFDKIQLTAPITTGPYLIDRYDTGRSISYKLNPNYWGKDIPTRKGMYNFNRINYRFYNDNVARLEAFKAGEFDLVVENSAKNWARSYIGPKFNNGSIIKRELAHSNGAGMQGFLMNLRRPQFQDVRVRQALGLALDYEWMNRQLFFGSYKRIYSFFNNSPMAATGLPSAEELVYLEPLRKKLDPAVFGAAPIPPDTNPPGSLRANLLKAVELFRQAGWEYRDGALRNAKGEVFAFEIMDDQSAMTRVIAVYVRNLQKLGIQVTQRTADYALLQKRMEEFDYDMTSIRFPDVSTPGNEMFDMFGSKAADEKGSSNFWGLKDPAVDRLVEGLVAADSRSQLQGAARALDRVLLNKYIVIPHWYSSTHRIAYWNRFGMPGKLPLYYQPDPYVISTWWQDKAK</sequence>
<dbReference type="EMBL" id="JADOEL010000005">
    <property type="protein sequence ID" value="MBF8177712.1"/>
    <property type="molecule type" value="Genomic_DNA"/>
</dbReference>
<reference evidence="4 5" key="1">
    <citation type="submission" date="2020-11" db="EMBL/GenBank/DDBJ databases">
        <title>WGS of Herminiimonas contaminans strain Marseille-Q4544 isolated from planarians Schmidtea mediterranea.</title>
        <authorList>
            <person name="Kangale L."/>
        </authorList>
    </citation>
    <scope>NUCLEOTIDE SEQUENCE [LARGE SCALE GENOMIC DNA]</scope>
    <source>
        <strain evidence="4 5">Marseille-Q4544</strain>
    </source>
</reference>
<keyword evidence="1 2" id="KW-0732">Signal</keyword>
<feature type="chain" id="PRO_5046192835" evidence="2">
    <location>
        <begin position="24"/>
        <end position="606"/>
    </location>
</feature>
<dbReference type="InterPro" id="IPR030678">
    <property type="entry name" value="Peptide/Ni-bd"/>
</dbReference>
<proteinExistence type="predicted"/>
<keyword evidence="5" id="KW-1185">Reference proteome</keyword>
<evidence type="ECO:0000313" key="4">
    <source>
        <dbReference type="EMBL" id="MBF8177712.1"/>
    </source>
</evidence>
<dbReference type="Gene3D" id="3.10.105.10">
    <property type="entry name" value="Dipeptide-binding Protein, Domain 3"/>
    <property type="match status" value="1"/>
</dbReference>
<dbReference type="Gene3D" id="3.40.190.10">
    <property type="entry name" value="Periplasmic binding protein-like II"/>
    <property type="match status" value="1"/>
</dbReference>
<organism evidence="4 5">
    <name type="scientific">Herminiimonas contaminans</name>
    <dbReference type="NCBI Taxonomy" id="1111140"/>
    <lineage>
        <taxon>Bacteria</taxon>
        <taxon>Pseudomonadati</taxon>
        <taxon>Pseudomonadota</taxon>
        <taxon>Betaproteobacteria</taxon>
        <taxon>Burkholderiales</taxon>
        <taxon>Oxalobacteraceae</taxon>
        <taxon>Herminiimonas</taxon>
    </lineage>
</organism>
<dbReference type="CDD" id="cd08497">
    <property type="entry name" value="MbnE-like"/>
    <property type="match status" value="1"/>
</dbReference>
<evidence type="ECO:0000313" key="5">
    <source>
        <dbReference type="Proteomes" id="UP000657372"/>
    </source>
</evidence>
<feature type="signal peptide" evidence="2">
    <location>
        <begin position="1"/>
        <end position="23"/>
    </location>
</feature>
<evidence type="ECO:0000259" key="3">
    <source>
        <dbReference type="Pfam" id="PF00496"/>
    </source>
</evidence>
<evidence type="ECO:0000256" key="2">
    <source>
        <dbReference type="SAM" id="SignalP"/>
    </source>
</evidence>
<dbReference type="RefSeq" id="WP_195875297.1">
    <property type="nucleotide sequence ID" value="NZ_JADOEL010000005.1"/>
</dbReference>
<dbReference type="PANTHER" id="PTHR30290">
    <property type="entry name" value="PERIPLASMIC BINDING COMPONENT OF ABC TRANSPORTER"/>
    <property type="match status" value="1"/>
</dbReference>
<evidence type="ECO:0000256" key="1">
    <source>
        <dbReference type="ARBA" id="ARBA00022729"/>
    </source>
</evidence>
<dbReference type="InterPro" id="IPR000914">
    <property type="entry name" value="SBP_5_dom"/>
</dbReference>
<protein>
    <submittedName>
        <fullName evidence="4">ABC transporter substrate-binding protein</fullName>
    </submittedName>
</protein>
<accession>A0ABS0ES94</accession>
<comment type="caution">
    <text evidence="4">The sequence shown here is derived from an EMBL/GenBank/DDBJ whole genome shotgun (WGS) entry which is preliminary data.</text>
</comment>
<dbReference type="Proteomes" id="UP000657372">
    <property type="component" value="Unassembled WGS sequence"/>
</dbReference>
<gene>
    <name evidence="4" type="ORF">IXC47_08475</name>
</gene>
<dbReference type="PANTHER" id="PTHR30290:SF64">
    <property type="entry name" value="ABC TRANSPORTER PERIPLASMIC BINDING PROTEIN"/>
    <property type="match status" value="1"/>
</dbReference>
<dbReference type="PIRSF" id="PIRSF002741">
    <property type="entry name" value="MppA"/>
    <property type="match status" value="1"/>
</dbReference>